<dbReference type="FunFam" id="1.10.10.1410:FF:000002">
    <property type="entry name" value="60S acidic ribosomal protein P2"/>
    <property type="match status" value="1"/>
</dbReference>
<dbReference type="Proteomes" id="UP000735302">
    <property type="component" value="Unassembled WGS sequence"/>
</dbReference>
<proteinExistence type="inferred from homology"/>
<dbReference type="InterPro" id="IPR038716">
    <property type="entry name" value="P1/P2_N_sf"/>
</dbReference>
<dbReference type="EMBL" id="BLXT01007857">
    <property type="protein sequence ID" value="GFO43236.1"/>
    <property type="molecule type" value="Genomic_DNA"/>
</dbReference>
<dbReference type="GO" id="GO:0002182">
    <property type="term" value="P:cytoplasmic translational elongation"/>
    <property type="evidence" value="ECO:0007669"/>
    <property type="project" value="InterPro"/>
</dbReference>
<evidence type="ECO:0000256" key="6">
    <source>
        <dbReference type="ARBA" id="ARBA00035443"/>
    </source>
</evidence>
<keyword evidence="3 8" id="KW-0689">Ribosomal protein</keyword>
<evidence type="ECO:0000256" key="4">
    <source>
        <dbReference type="ARBA" id="ARBA00023274"/>
    </source>
</evidence>
<protein>
    <recommendedName>
        <fullName evidence="5">Large ribosomal subunit protein P2</fullName>
    </recommendedName>
    <alternativeName>
        <fullName evidence="6">60S acidic ribosomal protein P2</fullName>
    </alternativeName>
</protein>
<dbReference type="Gene3D" id="1.10.10.1410">
    <property type="match status" value="1"/>
</dbReference>
<dbReference type="InterPro" id="IPR027534">
    <property type="entry name" value="Ribosomal_P1/P2"/>
</dbReference>
<dbReference type="GO" id="GO:0022625">
    <property type="term" value="C:cytosolic large ribosomal subunit"/>
    <property type="evidence" value="ECO:0007669"/>
    <property type="project" value="InterPro"/>
</dbReference>
<feature type="region of interest" description="Disordered" evidence="7">
    <location>
        <begin position="168"/>
        <end position="221"/>
    </location>
</feature>
<dbReference type="GO" id="GO:0003735">
    <property type="term" value="F:structural constituent of ribosome"/>
    <property type="evidence" value="ECO:0007669"/>
    <property type="project" value="InterPro"/>
</dbReference>
<dbReference type="Pfam" id="PF00428">
    <property type="entry name" value="Ribosomal_60s"/>
    <property type="match status" value="1"/>
</dbReference>
<comment type="similarity">
    <text evidence="2">Belongs to the eukaryotic ribosomal protein P1/P2 family.</text>
</comment>
<dbReference type="InterPro" id="IPR044076">
    <property type="entry name" value="Ribosomal_P2"/>
</dbReference>
<evidence type="ECO:0000256" key="7">
    <source>
        <dbReference type="SAM" id="MobiDB-lite"/>
    </source>
</evidence>
<reference evidence="8 9" key="1">
    <citation type="journal article" date="2021" name="Elife">
        <title>Chloroplast acquisition without the gene transfer in kleptoplastic sea slugs, Plakobranchus ocellatus.</title>
        <authorList>
            <person name="Maeda T."/>
            <person name="Takahashi S."/>
            <person name="Yoshida T."/>
            <person name="Shimamura S."/>
            <person name="Takaki Y."/>
            <person name="Nagai Y."/>
            <person name="Toyoda A."/>
            <person name="Suzuki Y."/>
            <person name="Arimoto A."/>
            <person name="Ishii H."/>
            <person name="Satoh N."/>
            <person name="Nishiyama T."/>
            <person name="Hasebe M."/>
            <person name="Maruyama T."/>
            <person name="Minagawa J."/>
            <person name="Obokata J."/>
            <person name="Shigenobu S."/>
        </authorList>
    </citation>
    <scope>NUCLEOTIDE SEQUENCE [LARGE SCALE GENOMIC DNA]</scope>
</reference>
<organism evidence="8 9">
    <name type="scientific">Plakobranchus ocellatus</name>
    <dbReference type="NCBI Taxonomy" id="259542"/>
    <lineage>
        <taxon>Eukaryota</taxon>
        <taxon>Metazoa</taxon>
        <taxon>Spiralia</taxon>
        <taxon>Lophotrochozoa</taxon>
        <taxon>Mollusca</taxon>
        <taxon>Gastropoda</taxon>
        <taxon>Heterobranchia</taxon>
        <taxon>Euthyneura</taxon>
        <taxon>Panpulmonata</taxon>
        <taxon>Sacoglossa</taxon>
        <taxon>Placobranchoidea</taxon>
        <taxon>Plakobranchidae</taxon>
        <taxon>Plakobranchus</taxon>
    </lineage>
</organism>
<dbReference type="CDD" id="cd05833">
    <property type="entry name" value="Ribosomal_P2"/>
    <property type="match status" value="1"/>
</dbReference>
<evidence type="ECO:0000256" key="1">
    <source>
        <dbReference type="ARBA" id="ARBA00003362"/>
    </source>
</evidence>
<name>A0AAV4DGE2_9GAST</name>
<dbReference type="AlphaFoldDB" id="A0AAV4DGE2"/>
<dbReference type="PANTHER" id="PTHR21141:SF5">
    <property type="entry name" value="LARGE RIBOSOMAL SUBUNIT PROTEIN P2"/>
    <property type="match status" value="1"/>
</dbReference>
<gene>
    <name evidence="8" type="ORF">PoB_006974100</name>
</gene>
<keyword evidence="4" id="KW-0687">Ribonucleoprotein</keyword>
<evidence type="ECO:0000256" key="5">
    <source>
        <dbReference type="ARBA" id="ARBA00035301"/>
    </source>
</evidence>
<evidence type="ECO:0000256" key="3">
    <source>
        <dbReference type="ARBA" id="ARBA00022980"/>
    </source>
</evidence>
<dbReference type="HAMAP" id="MF_01478">
    <property type="entry name" value="Ribosomal_L12_arch"/>
    <property type="match status" value="1"/>
</dbReference>
<comment type="function">
    <text evidence="1">Plays an important role in the elongation step of protein synthesis.</text>
</comment>
<keyword evidence="9" id="KW-1185">Reference proteome</keyword>
<comment type="caution">
    <text evidence="8">The sequence shown here is derived from an EMBL/GenBank/DDBJ whole genome shotgun (WGS) entry which is preliminary data.</text>
</comment>
<dbReference type="PANTHER" id="PTHR21141">
    <property type="entry name" value="60S ACIDIC RIBOSOMAL PROTEIN FAMILY MEMBER"/>
    <property type="match status" value="1"/>
</dbReference>
<evidence type="ECO:0000313" key="8">
    <source>
        <dbReference type="EMBL" id="GFO43236.1"/>
    </source>
</evidence>
<feature type="compositionally biased region" description="Low complexity" evidence="7">
    <location>
        <begin position="181"/>
        <end position="198"/>
    </location>
</feature>
<sequence>MHAIANSVRSFIFDPNAPSFVTTDAYDVGLEAVLSQTQQGHYCIFSPSTTTITLAGDICFRRAESSLTRTLLCGRPIACPPTSGLDRSFSLEERVLRFVSTDLKFLRMRYVAAYLLAALGGKSVSAADIDKILSSVGIESEQEKVNKIISELQGKNLDELIEEGSKKLASVPSGGGGGGAAAPAAGGAAPAGDAAPAAAKEEAKKEESEESDDDMGFGLFD</sequence>
<evidence type="ECO:0000256" key="2">
    <source>
        <dbReference type="ARBA" id="ARBA00005436"/>
    </source>
</evidence>
<evidence type="ECO:0000313" key="9">
    <source>
        <dbReference type="Proteomes" id="UP000735302"/>
    </source>
</evidence>
<accession>A0AAV4DGE2</accession>